<dbReference type="FunFam" id="3.30.70.270:FF:000001">
    <property type="entry name" value="Diguanylate cyclase domain protein"/>
    <property type="match status" value="1"/>
</dbReference>
<dbReference type="CDD" id="cd18773">
    <property type="entry name" value="PDC1_HK_sensor"/>
    <property type="match status" value="1"/>
</dbReference>
<evidence type="ECO:0000256" key="1">
    <source>
        <dbReference type="ARBA" id="ARBA00001946"/>
    </source>
</evidence>
<dbReference type="PANTHER" id="PTHR45138">
    <property type="entry name" value="REGULATORY COMPONENTS OF SENSORY TRANSDUCTION SYSTEM"/>
    <property type="match status" value="1"/>
</dbReference>
<dbReference type="CDD" id="cd01949">
    <property type="entry name" value="GGDEF"/>
    <property type="match status" value="1"/>
</dbReference>
<organism evidence="10 11">
    <name type="scientific">Aliidiomarina taiwanensis</name>
    <dbReference type="NCBI Taxonomy" id="946228"/>
    <lineage>
        <taxon>Bacteria</taxon>
        <taxon>Pseudomonadati</taxon>
        <taxon>Pseudomonadota</taxon>
        <taxon>Gammaproteobacteria</taxon>
        <taxon>Alteromonadales</taxon>
        <taxon>Idiomarinaceae</taxon>
        <taxon>Aliidiomarina</taxon>
    </lineage>
</organism>
<protein>
    <recommendedName>
        <fullName evidence="3">diguanylate cyclase</fullName>
        <ecNumber evidence="3">2.7.7.65</ecNumber>
    </recommendedName>
</protein>
<dbReference type="Gene3D" id="3.30.70.270">
    <property type="match status" value="1"/>
</dbReference>
<comment type="cofactor">
    <cofactor evidence="1">
        <name>Mg(2+)</name>
        <dbReference type="ChEBI" id="CHEBI:18420"/>
    </cofactor>
</comment>
<comment type="catalytic activity">
    <reaction evidence="8">
        <text>2 GTP = 3',3'-c-di-GMP + 2 diphosphate</text>
        <dbReference type="Rhea" id="RHEA:24898"/>
        <dbReference type="ChEBI" id="CHEBI:33019"/>
        <dbReference type="ChEBI" id="CHEBI:37565"/>
        <dbReference type="ChEBI" id="CHEBI:58805"/>
        <dbReference type="EC" id="2.7.7.65"/>
    </reaction>
</comment>
<dbReference type="GO" id="GO:0005886">
    <property type="term" value="C:plasma membrane"/>
    <property type="evidence" value="ECO:0007669"/>
    <property type="project" value="UniProtKB-SubCell"/>
</dbReference>
<keyword evidence="5" id="KW-0812">Transmembrane</keyword>
<dbReference type="OrthoDB" id="9812260at2"/>
<evidence type="ECO:0000256" key="4">
    <source>
        <dbReference type="ARBA" id="ARBA00022475"/>
    </source>
</evidence>
<keyword evidence="11" id="KW-1185">Reference proteome</keyword>
<gene>
    <name evidence="10" type="ORF">CWE15_06740</name>
</gene>
<evidence type="ECO:0000256" key="2">
    <source>
        <dbReference type="ARBA" id="ARBA00004651"/>
    </source>
</evidence>
<comment type="subcellular location">
    <subcellularLocation>
        <location evidence="2">Cell membrane</location>
        <topology evidence="2">Multi-pass membrane protein</topology>
    </subcellularLocation>
</comment>
<reference evidence="10 11" key="1">
    <citation type="journal article" date="2011" name="Front. Microbiol.">
        <title>Genomic signatures of strain selection and enhancement in Bacillus atrophaeus var. globigii, a historical biowarfare simulant.</title>
        <authorList>
            <person name="Gibbons H.S."/>
            <person name="Broomall S.M."/>
            <person name="McNew L.A."/>
            <person name="Daligault H."/>
            <person name="Chapman C."/>
            <person name="Bruce D."/>
            <person name="Karavis M."/>
            <person name="Krepps M."/>
            <person name="McGregor P.A."/>
            <person name="Hong C."/>
            <person name="Park K.H."/>
            <person name="Akmal A."/>
            <person name="Feldman A."/>
            <person name="Lin J.S."/>
            <person name="Chang W.E."/>
            <person name="Higgs B.W."/>
            <person name="Demirev P."/>
            <person name="Lindquist J."/>
            <person name="Liem A."/>
            <person name="Fochler E."/>
            <person name="Read T.D."/>
            <person name="Tapia R."/>
            <person name="Johnson S."/>
            <person name="Bishop-Lilly K.A."/>
            <person name="Detter C."/>
            <person name="Han C."/>
            <person name="Sozhamannan S."/>
            <person name="Rosenzweig C.N."/>
            <person name="Skowronski E.W."/>
        </authorList>
    </citation>
    <scope>NUCLEOTIDE SEQUENCE [LARGE SCALE GENOMIC DNA]</scope>
    <source>
        <strain evidence="10 11">AIT1</strain>
    </source>
</reference>
<evidence type="ECO:0000256" key="3">
    <source>
        <dbReference type="ARBA" id="ARBA00012528"/>
    </source>
</evidence>
<dbReference type="SUPFAM" id="SSF55073">
    <property type="entry name" value="Nucleotide cyclase"/>
    <property type="match status" value="1"/>
</dbReference>
<keyword evidence="6" id="KW-1133">Transmembrane helix</keyword>
<dbReference type="InterPro" id="IPR029787">
    <property type="entry name" value="Nucleotide_cyclase"/>
</dbReference>
<dbReference type="PANTHER" id="PTHR45138:SF9">
    <property type="entry name" value="DIGUANYLATE CYCLASE DGCM-RELATED"/>
    <property type="match status" value="1"/>
</dbReference>
<dbReference type="NCBIfam" id="TIGR00254">
    <property type="entry name" value="GGDEF"/>
    <property type="match status" value="1"/>
</dbReference>
<evidence type="ECO:0000256" key="8">
    <source>
        <dbReference type="ARBA" id="ARBA00034247"/>
    </source>
</evidence>
<dbReference type="EC" id="2.7.7.65" evidence="3"/>
<evidence type="ECO:0000313" key="11">
    <source>
        <dbReference type="Proteomes" id="UP000286976"/>
    </source>
</evidence>
<dbReference type="SMART" id="SM00267">
    <property type="entry name" value="GGDEF"/>
    <property type="match status" value="1"/>
</dbReference>
<evidence type="ECO:0000256" key="5">
    <source>
        <dbReference type="ARBA" id="ARBA00022692"/>
    </source>
</evidence>
<comment type="caution">
    <text evidence="10">The sequence shown here is derived from an EMBL/GenBank/DDBJ whole genome shotgun (WGS) entry which is preliminary data.</text>
</comment>
<name>A0A432X1K0_9GAMM</name>
<dbReference type="GO" id="GO:0052621">
    <property type="term" value="F:diguanylate cyclase activity"/>
    <property type="evidence" value="ECO:0007669"/>
    <property type="project" value="UniProtKB-EC"/>
</dbReference>
<evidence type="ECO:0000313" key="10">
    <source>
        <dbReference type="EMBL" id="RUO40451.1"/>
    </source>
</evidence>
<dbReference type="PROSITE" id="PS50887">
    <property type="entry name" value="GGDEF"/>
    <property type="match status" value="1"/>
</dbReference>
<dbReference type="Pfam" id="PF02743">
    <property type="entry name" value="dCache_1"/>
    <property type="match status" value="1"/>
</dbReference>
<dbReference type="SUPFAM" id="SSF103190">
    <property type="entry name" value="Sensory domain-like"/>
    <property type="match status" value="2"/>
</dbReference>
<dbReference type="InterPro" id="IPR029151">
    <property type="entry name" value="Sensor-like_sf"/>
</dbReference>
<dbReference type="AlphaFoldDB" id="A0A432X1K0"/>
<dbReference type="InterPro" id="IPR050469">
    <property type="entry name" value="Diguanylate_Cyclase"/>
</dbReference>
<dbReference type="CDD" id="cd12912">
    <property type="entry name" value="PDC2_MCP_like"/>
    <property type="match status" value="1"/>
</dbReference>
<dbReference type="Pfam" id="PF00990">
    <property type="entry name" value="GGDEF"/>
    <property type="match status" value="1"/>
</dbReference>
<keyword evidence="4" id="KW-1003">Cell membrane</keyword>
<evidence type="ECO:0000256" key="6">
    <source>
        <dbReference type="ARBA" id="ARBA00022989"/>
    </source>
</evidence>
<keyword evidence="7" id="KW-0472">Membrane</keyword>
<dbReference type="EMBL" id="PIPQ01000003">
    <property type="protein sequence ID" value="RUO40451.1"/>
    <property type="molecule type" value="Genomic_DNA"/>
</dbReference>
<dbReference type="InterPro" id="IPR043128">
    <property type="entry name" value="Rev_trsase/Diguanyl_cyclase"/>
</dbReference>
<dbReference type="RefSeq" id="WP_126757327.1">
    <property type="nucleotide sequence ID" value="NZ_PIPQ01000003.1"/>
</dbReference>
<dbReference type="Proteomes" id="UP000286976">
    <property type="component" value="Unassembled WGS sequence"/>
</dbReference>
<dbReference type="Gene3D" id="3.30.450.20">
    <property type="entry name" value="PAS domain"/>
    <property type="match status" value="1"/>
</dbReference>
<dbReference type="InterPro" id="IPR033479">
    <property type="entry name" value="dCache_1"/>
</dbReference>
<proteinExistence type="predicted"/>
<dbReference type="InterPro" id="IPR000160">
    <property type="entry name" value="GGDEF_dom"/>
</dbReference>
<evidence type="ECO:0000256" key="7">
    <source>
        <dbReference type="ARBA" id="ARBA00023136"/>
    </source>
</evidence>
<sequence>MQHHWYKKIKLRSLILSLGVLSILLTLASSYLAAYKVQRQLLIENTLESNRVYSAKLANVAATFVKTSLGHLGYSASMLTNNMDNRQRLTAEVERLHKQSGQFNSVVVVDKEGRIIASSPAVFAENNLTVSTPSASQSLNAKRPLVTDPFLSPAGNYLVSLSQPIFSEAGDYLGYISGSIYLEKQNILNFLLGSHDYKDGSYLYVVDRNRTIIYHPEASRVGELVSINDAVNTVTQGTHGATPIVNSKGIDMLAGFAPVELAGWGIVAQRPLTATLAPLNSHMKQVILQNSPLILLILLGVWLASTLISRPLWHLAKSTSPQDPTPRQHINVIRAWYFEAAQLKSAIIKSTELLNQRIQELYNDSQTDPMTGLLNRRGMQHVLEQYELNETPFAVMMCDLDHFKVINDTYGHDIGDQVIITFAALLKQLDVAGITLCRSGGEEFIVLIPHSTKAEACTHAQSLHAHLAQTSLPLNAPVTVSIGVAEWTGPTDTVHSVLKVADQALYKAKEQGRNTTVSA</sequence>
<feature type="domain" description="GGDEF" evidence="9">
    <location>
        <begin position="391"/>
        <end position="519"/>
    </location>
</feature>
<evidence type="ECO:0000259" key="9">
    <source>
        <dbReference type="PROSITE" id="PS50887"/>
    </source>
</evidence>
<accession>A0A432X1K0</accession>